<feature type="compositionally biased region" description="Polar residues" evidence="5">
    <location>
        <begin position="557"/>
        <end position="574"/>
    </location>
</feature>
<evidence type="ECO:0000313" key="8">
    <source>
        <dbReference type="RefSeq" id="XP_027447530.1"/>
    </source>
</evidence>
<feature type="region of interest" description="Disordered" evidence="5">
    <location>
        <begin position="1"/>
        <end position="65"/>
    </location>
</feature>
<dbReference type="OrthoDB" id="10072587at2759"/>
<feature type="region of interest" description="Disordered" evidence="5">
    <location>
        <begin position="610"/>
        <end position="652"/>
    </location>
</feature>
<proteinExistence type="predicted"/>
<dbReference type="PANTHER" id="PTHR21584">
    <property type="entry name" value="DIFFERENTIAL DISPLAY AND ACTIVATED BY P53 DDA3 /G2 S PHASE EXPRESSED 1"/>
    <property type="match status" value="1"/>
</dbReference>
<dbReference type="GeneID" id="113921316"/>
<dbReference type="InterPro" id="IPR032768">
    <property type="entry name" value="GTSE1_N"/>
</dbReference>
<sequence length="789" mass="84727">MRNRSLCTYRQKAGIGTTSLGTRSYPEAKPARTQLADSPRRGGRTRRRRASQPASQPGEAEMDVPKENDILLLADEKFDFDLSLSSSSANEDDEVFFGPLGHKERCVAASLELNHHIPEEPLVPASESHFIWSPLPGEKFVEVYKEAHLLALQIESKSKNKAAQDVTAEDLWSQGVERFIQESKLKISLFEKENEMKKSPKSLKRETYYLSDSPLRDPPLQGTQTPSGMVLPSAPAQTQGRPHSPHSSLPVEPSTAHPPNQAGTQKKVISKLVRPRAFSVRGKNIHVAAEQNPELIRAQSLSATLKPEQEPRKRIPASPSNMKILNEKESHRDVPPDKSSATRELASLPAGGSHLVQGKRSLPVPNKLGLKKTLLKLPGCAGGLSRKFSSSGSVSAVISRACASPAAGRARSSETASVPTGSYLPLQAGPVGASCKQSKWATVAEVKVEAAKAPTPAALAQARTPEQGGPGRSSSSIWSQPSQLNTAGSVRRRDSYLLRRTQAVPTPTSQFKIPRFATGEPPDSATPKSCRAQRPQSCTSAGRVVVHNTPARHSSVAAPQSLVSSTRTPTSTKHVSALPTPASRRLSGLPFMTPKTVPRALASPLCVPARWRSSEPQKKSSVRAAPTRETHSKATSRREDSSPDGSLSPLSAVPQALNFSPEKTGLTLSGSISTEVVLDAAQPPGDTPTSEAILVDIKLDQLAITPKAESTALIDIPLIDFCNSPEGHVVLGSESRPLIDLLINTPDMNRNTASKPPQEVGQLIDLASPLIQLSPEADKENMDSPLLKF</sequence>
<keyword evidence="7" id="KW-1185">Reference proteome</keyword>
<feature type="compositionally biased region" description="Low complexity" evidence="5">
    <location>
        <begin position="451"/>
        <end position="465"/>
    </location>
</feature>
<dbReference type="Pfam" id="PF15259">
    <property type="entry name" value="GTSE1_N"/>
    <property type="match status" value="1"/>
</dbReference>
<gene>
    <name evidence="8" type="primary">GTSE1</name>
</gene>
<keyword evidence="2" id="KW-0963">Cytoplasm</keyword>
<feature type="domain" description="G2 and S phase-expressed protein 1 N-terminal" evidence="6">
    <location>
        <begin position="70"/>
        <end position="213"/>
    </location>
</feature>
<feature type="compositionally biased region" description="Polar residues" evidence="5">
    <location>
        <begin position="235"/>
        <end position="247"/>
    </location>
</feature>
<feature type="compositionally biased region" description="Basic and acidic residues" evidence="5">
    <location>
        <begin position="626"/>
        <end position="641"/>
    </location>
</feature>
<evidence type="ECO:0000256" key="2">
    <source>
        <dbReference type="ARBA" id="ARBA00022490"/>
    </source>
</evidence>
<dbReference type="CTD" id="51512"/>
<dbReference type="GO" id="GO:0005881">
    <property type="term" value="C:cytoplasmic microtubule"/>
    <property type="evidence" value="ECO:0007669"/>
    <property type="project" value="TreeGrafter"/>
</dbReference>
<feature type="region of interest" description="Disordered" evidence="5">
    <location>
        <begin position="550"/>
        <end position="591"/>
    </location>
</feature>
<dbReference type="KEGG" id="zca:113921316"/>
<evidence type="ECO:0000256" key="1">
    <source>
        <dbReference type="ARBA" id="ARBA00004245"/>
    </source>
</evidence>
<feature type="compositionally biased region" description="Low complexity" evidence="5">
    <location>
        <begin position="473"/>
        <end position="482"/>
    </location>
</feature>
<dbReference type="AlphaFoldDB" id="A0A6J2CTE2"/>
<evidence type="ECO:0000256" key="5">
    <source>
        <dbReference type="SAM" id="MobiDB-lite"/>
    </source>
</evidence>
<protein>
    <submittedName>
        <fullName evidence="8">G2 and S phase-expressed protein 1 isoform X1</fullName>
    </submittedName>
</protein>
<keyword evidence="4" id="KW-0206">Cytoskeleton</keyword>
<feature type="compositionally biased region" description="Basic residues" evidence="5">
    <location>
        <begin position="41"/>
        <end position="50"/>
    </location>
</feature>
<dbReference type="GO" id="GO:0008017">
    <property type="term" value="F:microtubule binding"/>
    <property type="evidence" value="ECO:0007669"/>
    <property type="project" value="TreeGrafter"/>
</dbReference>
<evidence type="ECO:0000259" key="6">
    <source>
        <dbReference type="Pfam" id="PF15259"/>
    </source>
</evidence>
<dbReference type="PANTHER" id="PTHR21584:SF10">
    <property type="entry name" value="G2 AND S PHASE-EXPRESSED PROTEIN 1"/>
    <property type="match status" value="1"/>
</dbReference>
<dbReference type="CDD" id="cd21864">
    <property type="entry name" value="GTSE1_CTD"/>
    <property type="match status" value="1"/>
</dbReference>
<name>A0A6J2CTE2_ZALCA</name>
<dbReference type="Proteomes" id="UP000515165">
    <property type="component" value="Chromosome 9"/>
</dbReference>
<reference evidence="8" key="1">
    <citation type="submission" date="2025-08" db="UniProtKB">
        <authorList>
            <consortium name="RefSeq"/>
        </authorList>
    </citation>
    <scope>IDENTIFICATION</scope>
    <source>
        <tissue evidence="8">Blood</tissue>
    </source>
</reference>
<accession>A0A6J2CTE2</accession>
<evidence type="ECO:0000313" key="7">
    <source>
        <dbReference type="Proteomes" id="UP000515165"/>
    </source>
</evidence>
<feature type="region of interest" description="Disordered" evidence="5">
    <location>
        <begin position="512"/>
        <end position="536"/>
    </location>
</feature>
<keyword evidence="3" id="KW-0597">Phosphoprotein</keyword>
<feature type="region of interest" description="Disordered" evidence="5">
    <location>
        <begin position="451"/>
        <end position="494"/>
    </location>
</feature>
<evidence type="ECO:0000256" key="4">
    <source>
        <dbReference type="ARBA" id="ARBA00023212"/>
    </source>
</evidence>
<dbReference type="InterPro" id="IPR026657">
    <property type="entry name" value="DDA3/GTSE-1"/>
</dbReference>
<feature type="region of interest" description="Disordered" evidence="5">
    <location>
        <begin position="194"/>
        <end position="268"/>
    </location>
</feature>
<comment type="subcellular location">
    <subcellularLocation>
        <location evidence="1">Cytoplasm</location>
        <location evidence="1">Cytoskeleton</location>
    </subcellularLocation>
</comment>
<evidence type="ECO:0000256" key="3">
    <source>
        <dbReference type="ARBA" id="ARBA00022553"/>
    </source>
</evidence>
<feature type="compositionally biased region" description="Basic and acidic residues" evidence="5">
    <location>
        <begin position="194"/>
        <end position="207"/>
    </location>
</feature>
<dbReference type="RefSeq" id="XP_027447530.1">
    <property type="nucleotide sequence ID" value="XM_027591729.2"/>
</dbReference>
<organism evidence="7 8">
    <name type="scientific">Zalophus californianus</name>
    <name type="common">California sealion</name>
    <dbReference type="NCBI Taxonomy" id="9704"/>
    <lineage>
        <taxon>Eukaryota</taxon>
        <taxon>Metazoa</taxon>
        <taxon>Chordata</taxon>
        <taxon>Craniata</taxon>
        <taxon>Vertebrata</taxon>
        <taxon>Euteleostomi</taxon>
        <taxon>Mammalia</taxon>
        <taxon>Eutheria</taxon>
        <taxon>Laurasiatheria</taxon>
        <taxon>Carnivora</taxon>
        <taxon>Caniformia</taxon>
        <taxon>Pinnipedia</taxon>
        <taxon>Otariidae</taxon>
        <taxon>Zalophus</taxon>
    </lineage>
</organism>